<dbReference type="EMBL" id="JPGY02000001">
    <property type="protein sequence ID" value="KRU11844.1"/>
    <property type="molecule type" value="Genomic_DNA"/>
</dbReference>
<accession>A0A0H3J8C6</accession>
<protein>
    <submittedName>
        <fullName evidence="1">Uncharacterized protein</fullName>
    </submittedName>
</protein>
<dbReference type="Proteomes" id="UP000028042">
    <property type="component" value="Unassembled WGS sequence"/>
</dbReference>
<dbReference type="KEGG" id="cpae:CPAST_c20880"/>
<evidence type="ECO:0000313" key="1">
    <source>
        <dbReference type="EMBL" id="AJA52146.1"/>
    </source>
</evidence>
<reference evidence="1 4" key="1">
    <citation type="journal article" date="2015" name="Genome Announc.">
        <title>Complete Genome Sequence of the Nitrogen-Fixing and Solvent-Producing Clostridium pasteurianum DSM 525.</title>
        <authorList>
            <person name="Poehlein A."/>
            <person name="Grosse-Honebrink A."/>
            <person name="Zhang Y."/>
            <person name="Minton N.P."/>
            <person name="Daniel R."/>
        </authorList>
    </citation>
    <scope>NUCLEOTIDE SEQUENCE [LARGE SCALE GENOMIC DNA]</scope>
    <source>
        <strain evidence="1">DSM 525</strain>
        <strain evidence="4">DSM 525 / ATCC 6013</strain>
    </source>
</reference>
<dbReference type="eggNOG" id="COG0742">
    <property type="taxonomic scope" value="Bacteria"/>
</dbReference>
<dbReference type="PATRIC" id="fig|1262449.7.peg.2101"/>
<keyword evidence="4" id="KW-1185">Reference proteome</keyword>
<evidence type="ECO:0000313" key="3">
    <source>
        <dbReference type="Proteomes" id="UP000028042"/>
    </source>
</evidence>
<dbReference type="Gene3D" id="3.40.50.150">
    <property type="entry name" value="Vaccinia Virus protein VP39"/>
    <property type="match status" value="1"/>
</dbReference>
<gene>
    <name evidence="1" type="ORF">CLPA_c20880</name>
    <name evidence="2" type="ORF">CP6013_01091</name>
</gene>
<evidence type="ECO:0000313" key="4">
    <source>
        <dbReference type="Proteomes" id="UP000030905"/>
    </source>
</evidence>
<organism evidence="1 4">
    <name type="scientific">Clostridium pasteurianum DSM 525 = ATCC 6013</name>
    <dbReference type="NCBI Taxonomy" id="1262449"/>
    <lineage>
        <taxon>Bacteria</taxon>
        <taxon>Bacillati</taxon>
        <taxon>Bacillota</taxon>
        <taxon>Clostridia</taxon>
        <taxon>Eubacteriales</taxon>
        <taxon>Clostridiaceae</taxon>
        <taxon>Clostridium</taxon>
    </lineage>
</organism>
<sequence>MKNMIPKAVEIIDDKNLLHRDGVIATKIDSSEEIYSGNGNINLVDFRKYGNTTVCFYRYKED</sequence>
<dbReference type="Pfam" id="PF03602">
    <property type="entry name" value="Cons_hypoth95"/>
    <property type="match status" value="1"/>
</dbReference>
<proteinExistence type="predicted"/>
<name>A0A0H3J8C6_CLOPA</name>
<dbReference type="InterPro" id="IPR029063">
    <property type="entry name" value="SAM-dependent_MTases_sf"/>
</dbReference>
<dbReference type="Proteomes" id="UP000030905">
    <property type="component" value="Chromosome"/>
</dbReference>
<dbReference type="AlphaFoldDB" id="A0A0H3J8C6"/>
<dbReference type="KEGG" id="cpat:CLPA_c20880"/>
<reference evidence="2" key="2">
    <citation type="submission" date="2015-10" db="EMBL/GenBank/DDBJ databases">
        <title>Improved Draft Genome Sequence of Clostridium pasteurianum Strain ATCC 6013 (DSM 525) Using a Hybrid Next-Generation Sequencing Approach.</title>
        <authorList>
            <person name="Pyne M.E."/>
            <person name="Utturkar S.M."/>
            <person name="Brown S.D."/>
            <person name="Moo-Young M."/>
            <person name="Chung D.A."/>
            <person name="Chou P.C."/>
        </authorList>
    </citation>
    <scope>NUCLEOTIDE SEQUENCE</scope>
    <source>
        <strain evidence="2">ATCC 6013</strain>
    </source>
</reference>
<dbReference type="EMBL" id="CP009268">
    <property type="protein sequence ID" value="AJA52146.1"/>
    <property type="molecule type" value="Genomic_DNA"/>
</dbReference>
<evidence type="ECO:0000313" key="2">
    <source>
        <dbReference type="EMBL" id="KRU11844.1"/>
    </source>
</evidence>
<reference evidence="2 3" key="3">
    <citation type="journal article" name="Genome Announc.">
        <title>Improved Draft Genome Sequence of Clostridium pasteurianum Strain ATCC 6013 (DSM 525) Using a Hybrid Next-Generation Sequencing Approach.</title>
        <authorList>
            <person name="Pyne M.E."/>
            <person name="Utturkar S."/>
            <person name="Brown S.D."/>
            <person name="Moo-Young M."/>
            <person name="Chung D.A."/>
            <person name="Chou C.P."/>
        </authorList>
    </citation>
    <scope>NUCLEOTIDE SEQUENCE [LARGE SCALE GENOMIC DNA]</scope>
    <source>
        <strain evidence="2 3">ATCC 6013</strain>
    </source>
</reference>